<dbReference type="Pfam" id="PF02872">
    <property type="entry name" value="5_nucleotid_C"/>
    <property type="match status" value="1"/>
</dbReference>
<dbReference type="InterPro" id="IPR006179">
    <property type="entry name" value="5_nucleotidase/apyrase"/>
</dbReference>
<dbReference type="InterPro" id="IPR011240">
    <property type="entry name" value="Pesterase_YunD"/>
</dbReference>
<dbReference type="AlphaFoldDB" id="A0A4S4K0Z9"/>
<dbReference type="Gene3D" id="3.90.780.10">
    <property type="entry name" value="5'-Nucleotidase, C-terminal domain"/>
    <property type="match status" value="1"/>
</dbReference>
<keyword evidence="2" id="KW-0378">Hydrolase</keyword>
<comment type="caution">
    <text evidence="5">The sequence shown here is derived from an EMBL/GenBank/DDBJ whole genome shotgun (WGS) entry which is preliminary data.</text>
</comment>
<dbReference type="OrthoDB" id="9793179at2"/>
<dbReference type="EMBL" id="JALP01000108">
    <property type="protein sequence ID" value="THG90860.1"/>
    <property type="molecule type" value="Genomic_DNA"/>
</dbReference>
<dbReference type="InterPro" id="IPR008334">
    <property type="entry name" value="5'-Nucleotdase_C"/>
</dbReference>
<dbReference type="GO" id="GO:0030288">
    <property type="term" value="C:outer membrane-bounded periplasmic space"/>
    <property type="evidence" value="ECO:0007669"/>
    <property type="project" value="TreeGrafter"/>
</dbReference>
<feature type="domain" description="5'-Nucleotidase C-terminal" evidence="4">
    <location>
        <begin position="285"/>
        <end position="419"/>
    </location>
</feature>
<feature type="domain" description="Calcineurin-like phosphoesterase" evidence="3">
    <location>
        <begin position="7"/>
        <end position="200"/>
    </location>
</feature>
<dbReference type="PANTHER" id="PTHR11575:SF23">
    <property type="entry name" value="5-NUCLEOTIDASE FAMILY PROTEIN"/>
    <property type="match status" value="1"/>
</dbReference>
<name>A0A4S4K0Z9_ALKAL</name>
<gene>
    <name evidence="5" type="ORF">AJ85_08465</name>
</gene>
<dbReference type="InterPro" id="IPR004843">
    <property type="entry name" value="Calcineurin-like_PHP"/>
</dbReference>
<dbReference type="InterPro" id="IPR029052">
    <property type="entry name" value="Metallo-depent_PP-like"/>
</dbReference>
<evidence type="ECO:0000313" key="6">
    <source>
        <dbReference type="Proteomes" id="UP000297014"/>
    </source>
</evidence>
<accession>A0A4S4K0Z9</accession>
<organism evidence="5 6">
    <name type="scientific">Alkalihalobacillus alcalophilus ATCC 27647 = CGMCC 1.3604</name>
    <dbReference type="NCBI Taxonomy" id="1218173"/>
    <lineage>
        <taxon>Bacteria</taxon>
        <taxon>Bacillati</taxon>
        <taxon>Bacillota</taxon>
        <taxon>Bacilli</taxon>
        <taxon>Bacillales</taxon>
        <taxon>Bacillaceae</taxon>
        <taxon>Alkalihalobacillus</taxon>
    </lineage>
</organism>
<dbReference type="RefSeq" id="WP_003321973.1">
    <property type="nucleotide sequence ID" value="NZ_JALP01000108.1"/>
</dbReference>
<dbReference type="GO" id="GO:0008768">
    <property type="term" value="F:UDP-sugar diphosphatase activity"/>
    <property type="evidence" value="ECO:0007669"/>
    <property type="project" value="TreeGrafter"/>
</dbReference>
<dbReference type="Gene3D" id="3.60.21.10">
    <property type="match status" value="1"/>
</dbReference>
<dbReference type="PIRSF" id="PIRSF036361">
    <property type="entry name" value="YunD"/>
    <property type="match status" value="1"/>
</dbReference>
<dbReference type="PRINTS" id="PR01607">
    <property type="entry name" value="APYRASEFAMLY"/>
</dbReference>
<keyword evidence="2" id="KW-0547">Nucleotide-binding</keyword>
<dbReference type="Proteomes" id="UP000297014">
    <property type="component" value="Unassembled WGS sequence"/>
</dbReference>
<evidence type="ECO:0000259" key="4">
    <source>
        <dbReference type="Pfam" id="PF02872"/>
    </source>
</evidence>
<evidence type="ECO:0000259" key="3">
    <source>
        <dbReference type="Pfam" id="PF00149"/>
    </source>
</evidence>
<dbReference type="Pfam" id="PF00149">
    <property type="entry name" value="Metallophos"/>
    <property type="match status" value="1"/>
</dbReference>
<evidence type="ECO:0000313" key="5">
    <source>
        <dbReference type="EMBL" id="THG90860.1"/>
    </source>
</evidence>
<keyword evidence="1" id="KW-0732">Signal</keyword>
<proteinExistence type="inferred from homology"/>
<sequence length="455" mass="51568">MTTEKLTIFHVNDLHSCFTNWPHIVGYVNQHRDESTLFLDLGDHADRSQLITEATEGKGNVELLNHAKIDYATIGNNEGVTFSKPQLDRLYEQATFPVLVGNLFEKDGSHPKWAQPYAIHTLESGIRIGLIGWTAAFTGLYSQLGWKNEDSLEPLKEIVQQLKKETDIIILLSHLGLFKDEEVAAKIDGIDFIFGSHTHHVLANGKWVSGTLITQAGKHGHYFGQLELEYDLEKRKICSVEEKMVAAIDCEPSQETRVLIEQLEADAFCKLNQRVATVPHDLMVSWQDNTEVIQMLCDALAKWCKEEIAMLNAGVLLESIRQGEITKGDIHRICPHPINPCVVELTGAQLKATIERAFTNEIRYLELKGFGFRGKILGRMIFTGIDIFLSENEQVSGIEVLGEPLQLKETYRLATLDMYTFGHLFPDIFQAPNKEYFMPEFLRDILAWELGQEWA</sequence>
<evidence type="ECO:0000256" key="2">
    <source>
        <dbReference type="RuleBase" id="RU362119"/>
    </source>
</evidence>
<comment type="similarity">
    <text evidence="2">Belongs to the 5'-nucleotidase family.</text>
</comment>
<dbReference type="SUPFAM" id="SSF56300">
    <property type="entry name" value="Metallo-dependent phosphatases"/>
    <property type="match status" value="1"/>
</dbReference>
<dbReference type="SUPFAM" id="SSF55816">
    <property type="entry name" value="5'-nucleotidase (syn. UDP-sugar hydrolase), C-terminal domain"/>
    <property type="match status" value="1"/>
</dbReference>
<dbReference type="GO" id="GO:0009166">
    <property type="term" value="P:nucleotide catabolic process"/>
    <property type="evidence" value="ECO:0007669"/>
    <property type="project" value="InterPro"/>
</dbReference>
<dbReference type="GO" id="GO:0000166">
    <property type="term" value="F:nucleotide binding"/>
    <property type="evidence" value="ECO:0007669"/>
    <property type="project" value="UniProtKB-KW"/>
</dbReference>
<evidence type="ECO:0000256" key="1">
    <source>
        <dbReference type="ARBA" id="ARBA00022729"/>
    </source>
</evidence>
<dbReference type="CDD" id="cd00845">
    <property type="entry name" value="MPP_UshA_N_like"/>
    <property type="match status" value="1"/>
</dbReference>
<reference evidence="5 6" key="1">
    <citation type="submission" date="2014-01" db="EMBL/GenBank/DDBJ databases">
        <title>Draft genome sequencing of Bacillus alcalophilus CGMCC 1.3604.</title>
        <authorList>
            <person name="Yang J."/>
            <person name="Diao L."/>
            <person name="Yang S."/>
        </authorList>
    </citation>
    <scope>NUCLEOTIDE SEQUENCE [LARGE SCALE GENOMIC DNA]</scope>
    <source>
        <strain evidence="5 6">CGMCC 1.3604</strain>
    </source>
</reference>
<dbReference type="InterPro" id="IPR036907">
    <property type="entry name" value="5'-Nucleotdase_C_sf"/>
</dbReference>
<protein>
    <submittedName>
        <fullName evidence="5">Nuclease</fullName>
    </submittedName>
</protein>
<dbReference type="PANTHER" id="PTHR11575">
    <property type="entry name" value="5'-NUCLEOTIDASE-RELATED"/>
    <property type="match status" value="1"/>
</dbReference>
<dbReference type="GO" id="GO:0008253">
    <property type="term" value="F:5'-nucleotidase activity"/>
    <property type="evidence" value="ECO:0007669"/>
    <property type="project" value="TreeGrafter"/>
</dbReference>